<evidence type="ECO:0000313" key="1">
    <source>
        <dbReference type="EMBL" id="KKR30026.1"/>
    </source>
</evidence>
<name>A0A0G0PY36_9BACT</name>
<evidence type="ECO:0000313" key="2">
    <source>
        <dbReference type="Proteomes" id="UP000034793"/>
    </source>
</evidence>
<proteinExistence type="predicted"/>
<dbReference type="InterPro" id="IPR010921">
    <property type="entry name" value="Trp_repressor/repl_initiator"/>
</dbReference>
<dbReference type="GO" id="GO:0043565">
    <property type="term" value="F:sequence-specific DNA binding"/>
    <property type="evidence" value="ECO:0007669"/>
    <property type="project" value="InterPro"/>
</dbReference>
<dbReference type="Pfam" id="PF01371">
    <property type="entry name" value="Trp_repressor"/>
    <property type="match status" value="1"/>
</dbReference>
<reference evidence="1 2" key="1">
    <citation type="journal article" date="2015" name="Nature">
        <title>rRNA introns, odd ribosomes, and small enigmatic genomes across a large radiation of phyla.</title>
        <authorList>
            <person name="Brown C.T."/>
            <person name="Hug L.A."/>
            <person name="Thomas B.C."/>
            <person name="Sharon I."/>
            <person name="Castelle C.J."/>
            <person name="Singh A."/>
            <person name="Wilkins M.J."/>
            <person name="Williams K.H."/>
            <person name="Banfield J.F."/>
        </authorList>
    </citation>
    <scope>NUCLEOTIDE SEQUENCE [LARGE SCALE GENOMIC DNA]</scope>
</reference>
<dbReference type="InterPro" id="IPR000831">
    <property type="entry name" value="Trp_repress"/>
</dbReference>
<accession>A0A0G0PY36</accession>
<dbReference type="Proteomes" id="UP000034793">
    <property type="component" value="Unassembled WGS sequence"/>
</dbReference>
<dbReference type="Gene3D" id="1.10.1270.10">
    <property type="entry name" value="TrpR-like"/>
    <property type="match status" value="1"/>
</dbReference>
<gene>
    <name evidence="1" type="ORF">UT61_C0015G0005</name>
</gene>
<sequence>MNRLRASFLAAKDGSDVEEIIKAILTHDERMKIGRRIQIAELIKQGVLYRQIAKELKVGLTTVLLVARKLDQNPTGYELIMDREEKVEKEYRRKVYEKTGASKMIYKKKVYMGFTRKDVKR</sequence>
<dbReference type="InterPro" id="IPR038116">
    <property type="entry name" value="TrpR-like_sf"/>
</dbReference>
<protein>
    <submittedName>
        <fullName evidence="1">TrpR like protein, YerC/YecD</fullName>
    </submittedName>
</protein>
<dbReference type="GO" id="GO:0003700">
    <property type="term" value="F:DNA-binding transcription factor activity"/>
    <property type="evidence" value="ECO:0007669"/>
    <property type="project" value="InterPro"/>
</dbReference>
<dbReference type="EMBL" id="LBXL01000015">
    <property type="protein sequence ID" value="KKR30026.1"/>
    <property type="molecule type" value="Genomic_DNA"/>
</dbReference>
<dbReference type="SUPFAM" id="SSF48295">
    <property type="entry name" value="TrpR-like"/>
    <property type="match status" value="1"/>
</dbReference>
<organism evidence="1 2">
    <name type="scientific">Candidatus Woesebacteria bacterium GW2011_GWA1_39_8</name>
    <dbReference type="NCBI Taxonomy" id="1618552"/>
    <lineage>
        <taxon>Bacteria</taxon>
        <taxon>Candidatus Woeseibacteriota</taxon>
    </lineage>
</organism>
<comment type="caution">
    <text evidence="1">The sequence shown here is derived from an EMBL/GenBank/DDBJ whole genome shotgun (WGS) entry which is preliminary data.</text>
</comment>
<dbReference type="AlphaFoldDB" id="A0A0G0PY36"/>